<evidence type="ECO:0000259" key="3">
    <source>
        <dbReference type="Pfam" id="PF16884"/>
    </source>
</evidence>
<comment type="caution">
    <text evidence="4">The sequence shown here is derived from an EMBL/GenBank/DDBJ whole genome shotgun (WGS) entry which is preliminary data.</text>
</comment>
<sequence>MSIPNIATRIHLKTAPTTDVNLNFGEEDSTFEIKQVPVSADLKSGEILVKTLYLSNDPTQRTWIQKGSNPARAYIPPILEGDIMLAAGIGEIVKSNSEKYKVGDIITSRMQWADYIVLNEAQVNAVIDPSAGFPLPYYLSVFGLTSLTALFGWTEAGKLKRLLENPEEGKNLTVCVSAASGATGSMAIQIAKHILGIGKVIGITGSDEKCKLVEGIGADLCVNFNDPEYKTKISEYVGNEFIDVYFDNVGGEILSFLLTKIKKFGRIVACGAISGYQNRELSKVTNWNEIITSSLTVEGFIVLNYRNKFPEGIKTLVGAIQSGKIKAKGSYNVEELTGDDPIERLQQIPQIWKTLFTGKPAGKLLTKVA</sequence>
<dbReference type="AlphaFoldDB" id="A0A8J5URY1"/>
<proteinExistence type="predicted"/>
<evidence type="ECO:0000259" key="2">
    <source>
        <dbReference type="Pfam" id="PF00107"/>
    </source>
</evidence>
<dbReference type="PANTHER" id="PTHR43205">
    <property type="entry name" value="PROSTAGLANDIN REDUCTASE"/>
    <property type="match status" value="1"/>
</dbReference>
<keyword evidence="5" id="KW-1185">Reference proteome</keyword>
<dbReference type="InterPro" id="IPR045010">
    <property type="entry name" value="MDR_fam"/>
</dbReference>
<evidence type="ECO:0000313" key="4">
    <source>
        <dbReference type="EMBL" id="KAG7665926.1"/>
    </source>
</evidence>
<dbReference type="Pfam" id="PF16884">
    <property type="entry name" value="ADH_N_2"/>
    <property type="match status" value="1"/>
</dbReference>
<dbReference type="InterPro" id="IPR041694">
    <property type="entry name" value="ADH_N_2"/>
</dbReference>
<dbReference type="GeneID" id="73467350"/>
<dbReference type="CDD" id="cd05288">
    <property type="entry name" value="PGDH"/>
    <property type="match status" value="1"/>
</dbReference>
<dbReference type="OrthoDB" id="809632at2759"/>
<evidence type="ECO:0008006" key="6">
    <source>
        <dbReference type="Google" id="ProtNLM"/>
    </source>
</evidence>
<accession>A0A8J5URY1</accession>
<feature type="domain" description="Alcohol dehydrogenase-like C-terminal" evidence="2">
    <location>
        <begin position="183"/>
        <end position="315"/>
    </location>
</feature>
<dbReference type="GO" id="GO:0016628">
    <property type="term" value="F:oxidoreductase activity, acting on the CH-CH group of donors, NAD or NADP as acceptor"/>
    <property type="evidence" value="ECO:0007669"/>
    <property type="project" value="InterPro"/>
</dbReference>
<dbReference type="Pfam" id="PF00107">
    <property type="entry name" value="ADH_zinc_N"/>
    <property type="match status" value="1"/>
</dbReference>
<evidence type="ECO:0000313" key="5">
    <source>
        <dbReference type="Proteomes" id="UP000694255"/>
    </source>
</evidence>
<keyword evidence="1" id="KW-0560">Oxidoreductase</keyword>
<name>A0A8J5URY1_9ASCO</name>
<dbReference type="RefSeq" id="XP_049266158.1">
    <property type="nucleotide sequence ID" value="XM_049409585.1"/>
</dbReference>
<organism evidence="4 5">
    <name type="scientific">[Candida] subhashii</name>
    <dbReference type="NCBI Taxonomy" id="561895"/>
    <lineage>
        <taxon>Eukaryota</taxon>
        <taxon>Fungi</taxon>
        <taxon>Dikarya</taxon>
        <taxon>Ascomycota</taxon>
        <taxon>Saccharomycotina</taxon>
        <taxon>Pichiomycetes</taxon>
        <taxon>Debaryomycetaceae</taxon>
        <taxon>Spathaspora</taxon>
    </lineage>
</organism>
<dbReference type="PANTHER" id="PTHR43205:SF19">
    <property type="entry name" value="ENOYL REDUCTASE (ER) DOMAIN-CONTAINING PROTEIN"/>
    <property type="match status" value="1"/>
</dbReference>
<dbReference type="Proteomes" id="UP000694255">
    <property type="component" value="Unassembled WGS sequence"/>
</dbReference>
<feature type="domain" description="Oxidoreductase N-terminal" evidence="3">
    <location>
        <begin position="27"/>
        <end position="126"/>
    </location>
</feature>
<gene>
    <name evidence="4" type="ORF">J8A68_000549</name>
</gene>
<protein>
    <recommendedName>
        <fullName evidence="6">Enoyl reductase (ER) domain-containing protein</fullName>
    </recommendedName>
</protein>
<dbReference type="InterPro" id="IPR013149">
    <property type="entry name" value="ADH-like_C"/>
</dbReference>
<reference evidence="4 5" key="1">
    <citation type="journal article" date="2021" name="DNA Res.">
        <title>Genome analysis of Candida subhashii reveals its hybrid nature and dual mitochondrial genome conformations.</title>
        <authorList>
            <person name="Mixao V."/>
            <person name="Hegedusova E."/>
            <person name="Saus E."/>
            <person name="Pryszcz L.P."/>
            <person name="Cillingova A."/>
            <person name="Nosek J."/>
            <person name="Gabaldon T."/>
        </authorList>
    </citation>
    <scope>NUCLEOTIDE SEQUENCE [LARGE SCALE GENOMIC DNA]</scope>
    <source>
        <strain evidence="4 5">CBS 10753</strain>
    </source>
</reference>
<evidence type="ECO:0000256" key="1">
    <source>
        <dbReference type="ARBA" id="ARBA00023002"/>
    </source>
</evidence>
<dbReference type="EMBL" id="JAGSYN010000045">
    <property type="protein sequence ID" value="KAG7665926.1"/>
    <property type="molecule type" value="Genomic_DNA"/>
</dbReference>